<proteinExistence type="inferred from homology"/>
<dbReference type="Pfam" id="PF08541">
    <property type="entry name" value="ACP_syn_III_C"/>
    <property type="match status" value="1"/>
</dbReference>
<dbReference type="InterPro" id="IPR013747">
    <property type="entry name" value="ACP_syn_III_C"/>
</dbReference>
<comment type="catalytic activity">
    <reaction evidence="9">
        <text>malonyl-[ACP] + acetyl-CoA + H(+) = 3-oxobutanoyl-[ACP] + CO2 + CoA</text>
        <dbReference type="Rhea" id="RHEA:12080"/>
        <dbReference type="Rhea" id="RHEA-COMP:9623"/>
        <dbReference type="Rhea" id="RHEA-COMP:9625"/>
        <dbReference type="ChEBI" id="CHEBI:15378"/>
        <dbReference type="ChEBI" id="CHEBI:16526"/>
        <dbReference type="ChEBI" id="CHEBI:57287"/>
        <dbReference type="ChEBI" id="CHEBI:57288"/>
        <dbReference type="ChEBI" id="CHEBI:78449"/>
        <dbReference type="ChEBI" id="CHEBI:78450"/>
        <dbReference type="EC" id="2.3.1.180"/>
    </reaction>
</comment>
<dbReference type="Pfam" id="PF08545">
    <property type="entry name" value="ACP_syn_III"/>
    <property type="match status" value="1"/>
</dbReference>
<comment type="subunit">
    <text evidence="9">Homodimer.</text>
</comment>
<evidence type="ECO:0000256" key="6">
    <source>
        <dbReference type="ARBA" id="ARBA00023160"/>
    </source>
</evidence>
<reference evidence="12 13" key="1">
    <citation type="submission" date="2018-07" db="EMBL/GenBank/DDBJ databases">
        <title>Phylogenomic Insights into understanding Host Adaptation of Lactobacillus reuteri by a novel species, Lactobacillus spp. M31.</title>
        <authorList>
            <person name="Sharma S."/>
            <person name="Patil P."/>
            <person name="Korpole S."/>
            <person name="Patil P.B."/>
        </authorList>
    </citation>
    <scope>NUCLEOTIDE SEQUENCE [LARGE SCALE GENOMIC DNA]</scope>
    <source>
        <strain evidence="12 13">M31</strain>
    </source>
</reference>
<dbReference type="EC" id="2.3.1.180" evidence="9"/>
<keyword evidence="5 9" id="KW-0443">Lipid metabolism</keyword>
<comment type="domain">
    <text evidence="9">The last Arg residue of the ACP-binding site is essential for the weak association between ACP/AcpP and FabH.</text>
</comment>
<evidence type="ECO:0000256" key="9">
    <source>
        <dbReference type="HAMAP-Rule" id="MF_01815"/>
    </source>
</evidence>
<evidence type="ECO:0000256" key="2">
    <source>
        <dbReference type="ARBA" id="ARBA00022516"/>
    </source>
</evidence>
<organism evidence="12 13">
    <name type="scientific">Limosilactobacillus walteri</name>
    <dbReference type="NCBI Taxonomy" id="2268022"/>
    <lineage>
        <taxon>Bacteria</taxon>
        <taxon>Bacillati</taxon>
        <taxon>Bacillota</taxon>
        <taxon>Bacilli</taxon>
        <taxon>Lactobacillales</taxon>
        <taxon>Lactobacillaceae</taxon>
        <taxon>Limosilactobacillus</taxon>
    </lineage>
</organism>
<evidence type="ECO:0000313" key="13">
    <source>
        <dbReference type="Proteomes" id="UP000704341"/>
    </source>
</evidence>
<evidence type="ECO:0000313" key="12">
    <source>
        <dbReference type="EMBL" id="MBD5807260.1"/>
    </source>
</evidence>
<comment type="pathway">
    <text evidence="9">Lipid metabolism; fatty acid biosynthesis.</text>
</comment>
<keyword evidence="8 9" id="KW-0012">Acyltransferase</keyword>
<keyword evidence="4 9" id="KW-0276">Fatty acid metabolism</keyword>
<feature type="region of interest" description="ACP-binding" evidence="9">
    <location>
        <begin position="252"/>
        <end position="256"/>
    </location>
</feature>
<dbReference type="HAMAP" id="MF_01815">
    <property type="entry name" value="FabH"/>
    <property type="match status" value="1"/>
</dbReference>
<evidence type="ECO:0000256" key="3">
    <source>
        <dbReference type="ARBA" id="ARBA00022679"/>
    </source>
</evidence>
<feature type="domain" description="Beta-ketoacyl-[acyl-carrier-protein] synthase III C-terminal" evidence="10">
    <location>
        <begin position="236"/>
        <end position="324"/>
    </location>
</feature>
<dbReference type="PANTHER" id="PTHR43091">
    <property type="entry name" value="3-OXOACYL-[ACYL-CARRIER-PROTEIN] SYNTHASE"/>
    <property type="match status" value="1"/>
</dbReference>
<dbReference type="PANTHER" id="PTHR43091:SF1">
    <property type="entry name" value="BETA-KETOACYL-[ACYL-CARRIER-PROTEIN] SYNTHASE III, CHLOROPLASTIC"/>
    <property type="match status" value="1"/>
</dbReference>
<gene>
    <name evidence="9" type="primary">fabH</name>
    <name evidence="12" type="ORF">DTK66_09150</name>
</gene>
<evidence type="ECO:0000256" key="8">
    <source>
        <dbReference type="ARBA" id="ARBA00023315"/>
    </source>
</evidence>
<evidence type="ECO:0000259" key="11">
    <source>
        <dbReference type="Pfam" id="PF08545"/>
    </source>
</evidence>
<feature type="domain" description="Beta-ketoacyl-[acyl-carrier-protein] synthase III N-terminal" evidence="11">
    <location>
        <begin position="106"/>
        <end position="183"/>
    </location>
</feature>
<dbReference type="NCBIfam" id="NF006829">
    <property type="entry name" value="PRK09352.1"/>
    <property type="match status" value="1"/>
</dbReference>
<feature type="active site" evidence="9">
    <location>
        <position position="251"/>
    </location>
</feature>
<dbReference type="Gene3D" id="3.40.47.10">
    <property type="match status" value="1"/>
</dbReference>
<name>A0ABR8P976_9LACO</name>
<evidence type="ECO:0000256" key="4">
    <source>
        <dbReference type="ARBA" id="ARBA00022832"/>
    </source>
</evidence>
<evidence type="ECO:0000259" key="10">
    <source>
        <dbReference type="Pfam" id="PF08541"/>
    </source>
</evidence>
<keyword evidence="3 9" id="KW-0808">Transferase</keyword>
<dbReference type="SUPFAM" id="SSF53901">
    <property type="entry name" value="Thiolase-like"/>
    <property type="match status" value="1"/>
</dbReference>
<dbReference type="CDD" id="cd00830">
    <property type="entry name" value="KAS_III"/>
    <property type="match status" value="1"/>
</dbReference>
<comment type="function">
    <text evidence="9">Catalyzes the condensation reaction of fatty acid synthesis by the addition to an acyl acceptor of two carbons from malonyl-ACP. Catalyzes the first condensation reaction which initiates fatty acid synthesis and may therefore play a role in governing the total rate of fatty acid production. Possesses both acetoacetyl-ACP synthase and acetyl transacylase activities. Its substrate specificity determines the biosynthesis of branched-chain and/or straight-chain of fatty acids.</text>
</comment>
<dbReference type="EMBL" id="QORN01000040">
    <property type="protein sequence ID" value="MBD5807260.1"/>
    <property type="molecule type" value="Genomic_DNA"/>
</dbReference>
<comment type="caution">
    <text evidence="12">The sequence shown here is derived from an EMBL/GenBank/DDBJ whole genome shotgun (WGS) entry which is preliminary data.</text>
</comment>
<evidence type="ECO:0000256" key="1">
    <source>
        <dbReference type="ARBA" id="ARBA00008642"/>
    </source>
</evidence>
<dbReference type="InterPro" id="IPR013751">
    <property type="entry name" value="ACP_syn_III_N"/>
</dbReference>
<keyword evidence="9" id="KW-0963">Cytoplasm</keyword>
<feature type="active site" evidence="9">
    <location>
        <position position="281"/>
    </location>
</feature>
<keyword evidence="13" id="KW-1185">Reference proteome</keyword>
<comment type="similarity">
    <text evidence="1 9">Belongs to the thiolase-like superfamily. FabH family.</text>
</comment>
<keyword evidence="2 9" id="KW-0444">Lipid biosynthesis</keyword>
<comment type="subcellular location">
    <subcellularLocation>
        <location evidence="9">Cytoplasm</location>
    </subcellularLocation>
</comment>
<dbReference type="RefSeq" id="WP_191668472.1">
    <property type="nucleotide sequence ID" value="NZ_QORN01000040.1"/>
</dbReference>
<sequence>MQNIKIISTASYTPPQVVTNNELTTLMDTSDEWIKSRTGISQRCISQDENTSGLAFKVAKQLLQKALVSADKVDLIIIATMSPDAYTPSTAAIVQGLLGAGNAIAFDISAACTGFVYAYNIAELMLRSSEMRTAMIIGAEVLSKLIDWHDRNTAVLFGDGAGGVLLQKSEDKTSGTLGQHWQTFGQLSNKIIAGQTNIAPGFPKDKTSLTTFSMAGRDVYRFATHEVPNSIKQAMKTAHVNLNVIDHFLLHQANVRIIRQIAKELNQPLTKFPINIDKYGNTAAASEPILLAECVNAGVVKRGEIIALSGFGGGLSVSTIILKY</sequence>
<dbReference type="InterPro" id="IPR016039">
    <property type="entry name" value="Thiolase-like"/>
</dbReference>
<dbReference type="Proteomes" id="UP000704341">
    <property type="component" value="Unassembled WGS sequence"/>
</dbReference>
<dbReference type="InterPro" id="IPR004655">
    <property type="entry name" value="FabH"/>
</dbReference>
<evidence type="ECO:0000256" key="7">
    <source>
        <dbReference type="ARBA" id="ARBA00023268"/>
    </source>
</evidence>
<evidence type="ECO:0000256" key="5">
    <source>
        <dbReference type="ARBA" id="ARBA00023098"/>
    </source>
</evidence>
<feature type="active site" evidence="9">
    <location>
        <position position="112"/>
    </location>
</feature>
<keyword evidence="6 9" id="KW-0275">Fatty acid biosynthesis</keyword>
<dbReference type="NCBIfam" id="TIGR00747">
    <property type="entry name" value="fabH"/>
    <property type="match status" value="1"/>
</dbReference>
<protein>
    <recommendedName>
        <fullName evidence="9">Beta-ketoacyl-[acyl-carrier-protein] synthase III</fullName>
        <shortName evidence="9">Beta-ketoacyl-ACP synthase III</shortName>
        <shortName evidence="9">KAS III</shortName>
        <ecNumber evidence="9">2.3.1.180</ecNumber>
    </recommendedName>
    <alternativeName>
        <fullName evidence="9">3-oxoacyl-[acyl-carrier-protein] synthase 3</fullName>
    </alternativeName>
    <alternativeName>
        <fullName evidence="9">3-oxoacyl-[acyl-carrier-protein] synthase III</fullName>
    </alternativeName>
</protein>
<accession>A0ABR8P976</accession>
<keyword evidence="7 9" id="KW-0511">Multifunctional enzyme</keyword>